<comment type="caution">
    <text evidence="6">The sequence shown here is derived from an EMBL/GenBank/DDBJ whole genome shotgun (WGS) entry which is preliminary data.</text>
</comment>
<feature type="compositionally biased region" description="Acidic residues" evidence="5">
    <location>
        <begin position="36"/>
        <end position="49"/>
    </location>
</feature>
<comment type="subcellular location">
    <subcellularLocation>
        <location evidence="1">Secreted</location>
    </subcellularLocation>
</comment>
<evidence type="ECO:0000313" key="7">
    <source>
        <dbReference type="Proteomes" id="UP000437068"/>
    </source>
</evidence>
<evidence type="ECO:0000256" key="2">
    <source>
        <dbReference type="ARBA" id="ARBA00009520"/>
    </source>
</evidence>
<reference evidence="6 7" key="1">
    <citation type="submission" date="2018-08" db="EMBL/GenBank/DDBJ databases">
        <title>Genomic investigation of the strawberry pathogen Phytophthora fragariae indicates pathogenicity is determined by transcriptional variation in three key races.</title>
        <authorList>
            <person name="Adams T.M."/>
            <person name="Armitage A.D."/>
            <person name="Sobczyk M.K."/>
            <person name="Bates H.J."/>
            <person name="Dunwell J.M."/>
            <person name="Nellist C.F."/>
            <person name="Harrison R.J."/>
        </authorList>
    </citation>
    <scope>NUCLEOTIDE SEQUENCE [LARGE SCALE GENOMIC DNA]</scope>
    <source>
        <strain evidence="6 7">A4</strain>
    </source>
</reference>
<dbReference type="Pfam" id="PF05630">
    <property type="entry name" value="NPP1"/>
    <property type="match status" value="1"/>
</dbReference>
<dbReference type="Proteomes" id="UP000437068">
    <property type="component" value="Unassembled WGS sequence"/>
</dbReference>
<protein>
    <recommendedName>
        <fullName evidence="8">Necrosis inducing protein NPP1 type</fullName>
    </recommendedName>
</protein>
<dbReference type="PANTHER" id="PTHR33657:SF8">
    <property type="entry name" value="DOMAIN PROTEIN, PUTATIVE (AFU_ORTHOLOGUE AFUA_5G00600)-RELATED"/>
    <property type="match status" value="1"/>
</dbReference>
<keyword evidence="4" id="KW-0843">Virulence</keyword>
<dbReference type="AlphaFoldDB" id="A0A6A4CWB3"/>
<gene>
    <name evidence="6" type="ORF">PF001_g17005</name>
</gene>
<dbReference type="GO" id="GO:0005576">
    <property type="term" value="C:extracellular region"/>
    <property type="evidence" value="ECO:0007669"/>
    <property type="project" value="UniProtKB-SubCell"/>
</dbReference>
<accession>A0A6A4CWB3</accession>
<evidence type="ECO:0008006" key="8">
    <source>
        <dbReference type="Google" id="ProtNLM"/>
    </source>
</evidence>
<proteinExistence type="inferred from homology"/>
<dbReference type="InterPro" id="IPR008701">
    <property type="entry name" value="NPP1"/>
</dbReference>
<evidence type="ECO:0000313" key="6">
    <source>
        <dbReference type="EMBL" id="KAE9296133.1"/>
    </source>
</evidence>
<dbReference type="EMBL" id="QXGE01001203">
    <property type="protein sequence ID" value="KAE9296133.1"/>
    <property type="molecule type" value="Genomic_DNA"/>
</dbReference>
<evidence type="ECO:0000256" key="3">
    <source>
        <dbReference type="ARBA" id="ARBA00022525"/>
    </source>
</evidence>
<evidence type="ECO:0000256" key="5">
    <source>
        <dbReference type="SAM" id="MobiDB-lite"/>
    </source>
</evidence>
<evidence type="ECO:0000256" key="4">
    <source>
        <dbReference type="ARBA" id="ARBA00023026"/>
    </source>
</evidence>
<dbReference type="PANTHER" id="PTHR33657">
    <property type="entry name" value="DOMAIN PROTEIN, PUTATIVE (AFU_ORTHOLOGUE AFUA_5G00600)-RELATED"/>
    <property type="match status" value="1"/>
</dbReference>
<sequence>MPRLNPRQRHARSMQRRLDGSFYRLRLNPDISAPDVNDEDTDEQAEEESSVGGGLREERRRGGGLFAHNRRAQRGVDGQMYEKAAVKFKPQLHITNGCHAYPAVDEAGQTGGGLKIKGAPSAGCKGSGWGSQVYGRSGWYQDVWAIMYSWYFPKDEPSSGIGHRHEWEPVIVWINNPDVENPKILAVTPSAHSGYHTYAPPNAGTVDGSTTKVAYESHWPMDHALDSTSEAGDFQDLIMWDQPTENARRALNSVNFGSANTPMNDGNFQSKLGRAWPFSS</sequence>
<name>A0A6A4CWB3_9STRA</name>
<feature type="region of interest" description="Disordered" evidence="5">
    <location>
        <begin position="1"/>
        <end position="64"/>
    </location>
</feature>
<comment type="similarity">
    <text evidence="2">Belongs to the Necrosis inducing protein (NPP1) family.</text>
</comment>
<feature type="compositionally biased region" description="Basic residues" evidence="5">
    <location>
        <begin position="1"/>
        <end position="15"/>
    </location>
</feature>
<organism evidence="6 7">
    <name type="scientific">Phytophthora fragariae</name>
    <dbReference type="NCBI Taxonomy" id="53985"/>
    <lineage>
        <taxon>Eukaryota</taxon>
        <taxon>Sar</taxon>
        <taxon>Stramenopiles</taxon>
        <taxon>Oomycota</taxon>
        <taxon>Peronosporomycetes</taxon>
        <taxon>Peronosporales</taxon>
        <taxon>Peronosporaceae</taxon>
        <taxon>Phytophthora</taxon>
    </lineage>
</organism>
<keyword evidence="3" id="KW-0964">Secreted</keyword>
<evidence type="ECO:0000256" key="1">
    <source>
        <dbReference type="ARBA" id="ARBA00004613"/>
    </source>
</evidence>